<reference evidence="2" key="1">
    <citation type="submission" date="2018-06" db="EMBL/GenBank/DDBJ databases">
        <authorList>
            <person name="Khan S.A."/>
        </authorList>
    </citation>
    <scope>NUCLEOTIDE SEQUENCE [LARGE SCALE GENOMIC DNA]</scope>
    <source>
        <strain evidence="2">DB-1506</strain>
    </source>
</reference>
<organism evidence="1 2">
    <name type="scientific">Roseicella frigidaeris</name>
    <dbReference type="NCBI Taxonomy" id="2230885"/>
    <lineage>
        <taxon>Bacteria</taxon>
        <taxon>Pseudomonadati</taxon>
        <taxon>Pseudomonadota</taxon>
        <taxon>Alphaproteobacteria</taxon>
        <taxon>Acetobacterales</taxon>
        <taxon>Roseomonadaceae</taxon>
        <taxon>Roseicella</taxon>
    </lineage>
</organism>
<keyword evidence="2" id="KW-1185">Reference proteome</keyword>
<name>A0A327LW98_9PROT</name>
<sequence length="114" mass="12425">MIGPPPGARVLLACGVTDMRRGMDSLAALVQQSLGADPFDGSLYAFRGRKGRLVKCLWHDGVGLCLLTKRIEQGAFPWPTTPNGKVVLSPAQMSLLLEGLEWRRVQPAWRPTAV</sequence>
<dbReference type="Pfam" id="PF05717">
    <property type="entry name" value="TnpB_IS66"/>
    <property type="match status" value="1"/>
</dbReference>
<dbReference type="Proteomes" id="UP000249065">
    <property type="component" value="Unassembled WGS sequence"/>
</dbReference>
<dbReference type="AlphaFoldDB" id="A0A327LW98"/>
<protein>
    <recommendedName>
        <fullName evidence="3">Transposase</fullName>
    </recommendedName>
</protein>
<dbReference type="EMBL" id="QLIX01000040">
    <property type="protein sequence ID" value="RAI54706.1"/>
    <property type="molecule type" value="Genomic_DNA"/>
</dbReference>
<dbReference type="OrthoDB" id="9801450at2"/>
<evidence type="ECO:0008006" key="3">
    <source>
        <dbReference type="Google" id="ProtNLM"/>
    </source>
</evidence>
<dbReference type="RefSeq" id="WP_111472676.1">
    <property type="nucleotide sequence ID" value="NZ_QLIX01000040.1"/>
</dbReference>
<evidence type="ECO:0000313" key="1">
    <source>
        <dbReference type="EMBL" id="RAI54706.1"/>
    </source>
</evidence>
<accession>A0A327LW98</accession>
<proteinExistence type="predicted"/>
<comment type="caution">
    <text evidence="1">The sequence shown here is derived from an EMBL/GenBank/DDBJ whole genome shotgun (WGS) entry which is preliminary data.</text>
</comment>
<dbReference type="PANTHER" id="PTHR36455:SF1">
    <property type="entry name" value="BLR8292 PROTEIN"/>
    <property type="match status" value="1"/>
</dbReference>
<evidence type="ECO:0000313" key="2">
    <source>
        <dbReference type="Proteomes" id="UP000249065"/>
    </source>
</evidence>
<gene>
    <name evidence="1" type="ORF">DOO78_25305</name>
</gene>
<dbReference type="PANTHER" id="PTHR36455">
    <property type="match status" value="1"/>
</dbReference>
<dbReference type="InterPro" id="IPR008878">
    <property type="entry name" value="Transposase_IS66_Orf2"/>
</dbReference>
<dbReference type="NCBIfam" id="NF033819">
    <property type="entry name" value="IS66_TnpB"/>
    <property type="match status" value="1"/>
</dbReference>